<evidence type="ECO:0000259" key="10">
    <source>
        <dbReference type="PROSITE" id="PS51085"/>
    </source>
</evidence>
<dbReference type="InterPro" id="IPR017927">
    <property type="entry name" value="FAD-bd_FR_type"/>
</dbReference>
<evidence type="ECO:0000259" key="11">
    <source>
        <dbReference type="PROSITE" id="PS51384"/>
    </source>
</evidence>
<dbReference type="SUPFAM" id="SSF63380">
    <property type="entry name" value="Riboflavin synthase domain-like"/>
    <property type="match status" value="1"/>
</dbReference>
<dbReference type="SUPFAM" id="SSF52343">
    <property type="entry name" value="Ferredoxin reductase-like, C-terminal NADP-linked domain"/>
    <property type="match status" value="1"/>
</dbReference>
<keyword evidence="8" id="KW-0408">Iron</keyword>
<dbReference type="Gene3D" id="3.40.50.80">
    <property type="entry name" value="Nucleotide-binding domain of ferredoxin-NADP reductase (FNR) module"/>
    <property type="match status" value="1"/>
</dbReference>
<dbReference type="InterPro" id="IPR036010">
    <property type="entry name" value="2Fe-2S_ferredoxin-like_sf"/>
</dbReference>
<comment type="cofactor">
    <cofactor evidence="1">
        <name>FMN</name>
        <dbReference type="ChEBI" id="CHEBI:58210"/>
    </cofactor>
</comment>
<dbReference type="PROSITE" id="PS51384">
    <property type="entry name" value="FAD_FR"/>
    <property type="match status" value="1"/>
</dbReference>
<dbReference type="PANTHER" id="PTHR47354:SF1">
    <property type="entry name" value="CARNITINE MONOOXYGENASE REDUCTASE SUBUNIT"/>
    <property type="match status" value="1"/>
</dbReference>
<gene>
    <name evidence="12" type="ORF">FSW04_20790</name>
</gene>
<keyword evidence="9" id="KW-0411">Iron-sulfur</keyword>
<evidence type="ECO:0000256" key="8">
    <source>
        <dbReference type="ARBA" id="ARBA00023004"/>
    </source>
</evidence>
<keyword evidence="3" id="KW-0285">Flavoprotein</keyword>
<proteinExistence type="predicted"/>
<dbReference type="GO" id="GO:0016491">
    <property type="term" value="F:oxidoreductase activity"/>
    <property type="evidence" value="ECO:0007669"/>
    <property type="project" value="UniProtKB-KW"/>
</dbReference>
<dbReference type="AlphaFoldDB" id="A0A5B8U9E1"/>
<dbReference type="InterPro" id="IPR054582">
    <property type="entry name" value="DmmA-like_N"/>
</dbReference>
<keyword evidence="4" id="KW-0288">FMN</keyword>
<keyword evidence="13" id="KW-1185">Reference proteome</keyword>
<evidence type="ECO:0000256" key="6">
    <source>
        <dbReference type="ARBA" id="ARBA00022723"/>
    </source>
</evidence>
<dbReference type="KEGG" id="bsol:FSW04_20790"/>
<evidence type="ECO:0000256" key="1">
    <source>
        <dbReference type="ARBA" id="ARBA00001917"/>
    </source>
</evidence>
<reference evidence="12 13" key="1">
    <citation type="journal article" date="2018" name="J. Microbiol.">
        <title>Baekduia soli gen. nov., sp. nov., a novel bacterium isolated from the soil of Baekdu Mountain and proposal of a novel family name, Baekduiaceae fam. nov.</title>
        <authorList>
            <person name="An D.S."/>
            <person name="Siddiqi M.Z."/>
            <person name="Kim K.H."/>
            <person name="Yu H.S."/>
            <person name="Im W.T."/>
        </authorList>
    </citation>
    <scope>NUCLEOTIDE SEQUENCE [LARGE SCALE GENOMIC DNA]</scope>
    <source>
        <strain evidence="12 13">BR7-21</strain>
    </source>
</reference>
<evidence type="ECO:0000313" key="13">
    <source>
        <dbReference type="Proteomes" id="UP000321805"/>
    </source>
</evidence>
<dbReference type="CDD" id="cd06185">
    <property type="entry name" value="PDR_like"/>
    <property type="match status" value="1"/>
</dbReference>
<feature type="domain" description="2Fe-2S ferredoxin-type" evidence="10">
    <location>
        <begin position="238"/>
        <end position="325"/>
    </location>
</feature>
<evidence type="ECO:0000313" key="12">
    <source>
        <dbReference type="EMBL" id="QEC49766.1"/>
    </source>
</evidence>
<evidence type="ECO:0000256" key="4">
    <source>
        <dbReference type="ARBA" id="ARBA00022643"/>
    </source>
</evidence>
<keyword evidence="7" id="KW-0560">Oxidoreductase</keyword>
<dbReference type="InterPro" id="IPR017938">
    <property type="entry name" value="Riboflavin_synthase-like_b-brl"/>
</dbReference>
<keyword evidence="6" id="KW-0479">Metal-binding</keyword>
<dbReference type="PROSITE" id="PS51085">
    <property type="entry name" value="2FE2S_FER_2"/>
    <property type="match status" value="1"/>
</dbReference>
<evidence type="ECO:0000256" key="5">
    <source>
        <dbReference type="ARBA" id="ARBA00022714"/>
    </source>
</evidence>
<dbReference type="Pfam" id="PF00111">
    <property type="entry name" value="Fer2"/>
    <property type="match status" value="1"/>
</dbReference>
<name>A0A5B8U9E1_9ACTN</name>
<dbReference type="Proteomes" id="UP000321805">
    <property type="component" value="Chromosome"/>
</dbReference>
<dbReference type="Gene3D" id="2.40.30.10">
    <property type="entry name" value="Translation factors"/>
    <property type="match status" value="1"/>
</dbReference>
<dbReference type="Pfam" id="PF22290">
    <property type="entry name" value="DmmA-like_N"/>
    <property type="match status" value="1"/>
</dbReference>
<sequence>MTEASTAPVLAPEATFELVVGAKVEEARGVVSLLLAAPDGAPLPAWAPGAHIDLLLAPDLERQYSLCSDPAQPARWRVGVLREPDGRGGSAHVHAVLKAGDRVTARGPRNHFRLVEAERHLLIAGGIGITPLLPMAAQLAQAGGDWRLVYGGRSADSMAYTAELAAHGDRVTLWPQDTHGLIDLDGLLGTPQPGTAVYCCGPEPLLAAVEERCASWPAGSLHVERFAPRPGALDGERRPFQVILDRSGVTLDVAADQSIVEALDAAGIDVPTSCREGTCGTCETEVLDGEPDHRDSFLTDEDREYGGTMMICCSRALTPTLTLDL</sequence>
<dbReference type="PRINTS" id="PR00409">
    <property type="entry name" value="PHDIOXRDTASE"/>
</dbReference>
<dbReference type="GO" id="GO:0046872">
    <property type="term" value="F:metal ion binding"/>
    <property type="evidence" value="ECO:0007669"/>
    <property type="project" value="UniProtKB-KW"/>
</dbReference>
<organism evidence="12 13">
    <name type="scientific">Baekduia soli</name>
    <dbReference type="NCBI Taxonomy" id="496014"/>
    <lineage>
        <taxon>Bacteria</taxon>
        <taxon>Bacillati</taxon>
        <taxon>Actinomycetota</taxon>
        <taxon>Thermoleophilia</taxon>
        <taxon>Solirubrobacterales</taxon>
        <taxon>Baekduiaceae</taxon>
        <taxon>Baekduia</taxon>
    </lineage>
</organism>
<evidence type="ECO:0000256" key="7">
    <source>
        <dbReference type="ARBA" id="ARBA00023002"/>
    </source>
</evidence>
<evidence type="ECO:0000256" key="2">
    <source>
        <dbReference type="ARBA" id="ARBA00001974"/>
    </source>
</evidence>
<dbReference type="InterPro" id="IPR012675">
    <property type="entry name" value="Beta-grasp_dom_sf"/>
</dbReference>
<dbReference type="Gene3D" id="3.10.20.30">
    <property type="match status" value="1"/>
</dbReference>
<dbReference type="SUPFAM" id="SSF54292">
    <property type="entry name" value="2Fe-2S ferredoxin-like"/>
    <property type="match status" value="1"/>
</dbReference>
<dbReference type="CDD" id="cd00207">
    <property type="entry name" value="fer2"/>
    <property type="match status" value="1"/>
</dbReference>
<protein>
    <submittedName>
        <fullName evidence="12">Oxidoreductase</fullName>
    </submittedName>
</protein>
<evidence type="ECO:0000256" key="3">
    <source>
        <dbReference type="ARBA" id="ARBA00022630"/>
    </source>
</evidence>
<dbReference type="RefSeq" id="WP_146922131.1">
    <property type="nucleotide sequence ID" value="NZ_CP042430.1"/>
</dbReference>
<dbReference type="InterPro" id="IPR001041">
    <property type="entry name" value="2Fe-2S_ferredoxin-type"/>
</dbReference>
<dbReference type="InterPro" id="IPR039261">
    <property type="entry name" value="FNR_nucleotide-bd"/>
</dbReference>
<dbReference type="PANTHER" id="PTHR47354">
    <property type="entry name" value="NADH OXIDOREDUCTASE HCR"/>
    <property type="match status" value="1"/>
</dbReference>
<evidence type="ECO:0000256" key="9">
    <source>
        <dbReference type="ARBA" id="ARBA00023014"/>
    </source>
</evidence>
<dbReference type="InterPro" id="IPR006058">
    <property type="entry name" value="2Fe2S_fd_BS"/>
</dbReference>
<dbReference type="PROSITE" id="PS00197">
    <property type="entry name" value="2FE2S_FER_1"/>
    <property type="match status" value="1"/>
</dbReference>
<accession>A0A5B8U9E1</accession>
<dbReference type="InterPro" id="IPR050415">
    <property type="entry name" value="MRET"/>
</dbReference>
<dbReference type="OrthoDB" id="502624at2"/>
<feature type="domain" description="FAD-binding FR-type" evidence="11">
    <location>
        <begin position="13"/>
        <end position="115"/>
    </location>
</feature>
<dbReference type="EMBL" id="CP042430">
    <property type="protein sequence ID" value="QEC49766.1"/>
    <property type="molecule type" value="Genomic_DNA"/>
</dbReference>
<keyword evidence="5" id="KW-0001">2Fe-2S</keyword>
<comment type="cofactor">
    <cofactor evidence="2">
        <name>FAD</name>
        <dbReference type="ChEBI" id="CHEBI:57692"/>
    </cofactor>
</comment>
<dbReference type="GO" id="GO:0051537">
    <property type="term" value="F:2 iron, 2 sulfur cluster binding"/>
    <property type="evidence" value="ECO:0007669"/>
    <property type="project" value="UniProtKB-KW"/>
</dbReference>